<dbReference type="Gene3D" id="3.80.10.10">
    <property type="entry name" value="Ribonuclease Inhibitor"/>
    <property type="match status" value="2"/>
</dbReference>
<proteinExistence type="predicted"/>
<evidence type="ECO:0000313" key="3">
    <source>
        <dbReference type="Proteomes" id="UP000467840"/>
    </source>
</evidence>
<dbReference type="InterPro" id="IPR052201">
    <property type="entry name" value="LRR-containing_regulator"/>
</dbReference>
<evidence type="ECO:0000313" key="2">
    <source>
        <dbReference type="EMBL" id="KAF2302465.1"/>
    </source>
</evidence>
<dbReference type="InterPro" id="IPR001611">
    <property type="entry name" value="Leu-rich_rpt"/>
</dbReference>
<dbReference type="Proteomes" id="UP000467840">
    <property type="component" value="Chromosome 4"/>
</dbReference>
<keyword evidence="1" id="KW-0677">Repeat</keyword>
<gene>
    <name evidence="2" type="ORF">GH714_036444</name>
</gene>
<comment type="caution">
    <text evidence="2">The sequence shown here is derived from an EMBL/GenBank/DDBJ whole genome shotgun (WGS) entry which is preliminary data.</text>
</comment>
<dbReference type="PANTHER" id="PTHR24111">
    <property type="entry name" value="LEUCINE-RICH REPEAT-CONTAINING PROTEIN 34"/>
    <property type="match status" value="1"/>
</dbReference>
<dbReference type="SMART" id="SM00368">
    <property type="entry name" value="LRR_RI"/>
    <property type="match status" value="5"/>
</dbReference>
<accession>A0A6A6LPU1</accession>
<evidence type="ECO:0000256" key="1">
    <source>
        <dbReference type="ARBA" id="ARBA00022737"/>
    </source>
</evidence>
<evidence type="ECO:0008006" key="4">
    <source>
        <dbReference type="Google" id="ProtNLM"/>
    </source>
</evidence>
<protein>
    <recommendedName>
        <fullName evidence="4">WPP domain-containing protein</fullName>
    </recommendedName>
</protein>
<name>A0A6A6LPU1_HEVBR</name>
<dbReference type="SUPFAM" id="SSF52047">
    <property type="entry name" value="RNI-like"/>
    <property type="match status" value="1"/>
</dbReference>
<dbReference type="EMBL" id="JAAGAX010000010">
    <property type="protein sequence ID" value="KAF2302465.1"/>
    <property type="molecule type" value="Genomic_DNA"/>
</dbReference>
<organism evidence="2 3">
    <name type="scientific">Hevea brasiliensis</name>
    <name type="common">Para rubber tree</name>
    <name type="synonym">Siphonia brasiliensis</name>
    <dbReference type="NCBI Taxonomy" id="3981"/>
    <lineage>
        <taxon>Eukaryota</taxon>
        <taxon>Viridiplantae</taxon>
        <taxon>Streptophyta</taxon>
        <taxon>Embryophyta</taxon>
        <taxon>Tracheophyta</taxon>
        <taxon>Spermatophyta</taxon>
        <taxon>Magnoliopsida</taxon>
        <taxon>eudicotyledons</taxon>
        <taxon>Gunneridae</taxon>
        <taxon>Pentapetalae</taxon>
        <taxon>rosids</taxon>
        <taxon>fabids</taxon>
        <taxon>Malpighiales</taxon>
        <taxon>Euphorbiaceae</taxon>
        <taxon>Crotonoideae</taxon>
        <taxon>Micrandreae</taxon>
        <taxon>Hevea</taxon>
    </lineage>
</organism>
<keyword evidence="3" id="KW-1185">Reference proteome</keyword>
<dbReference type="Pfam" id="PF13516">
    <property type="entry name" value="LRR_6"/>
    <property type="match status" value="5"/>
</dbReference>
<dbReference type="PANTHER" id="PTHR24111:SF0">
    <property type="entry name" value="LEUCINE-RICH REPEAT-CONTAINING PROTEIN"/>
    <property type="match status" value="1"/>
</dbReference>
<sequence>MFQVQDFGCEGGRRWCKAAVQWPNSVQTVSGRECISYCSGPEIESFVVPVGAFIAVTFADSFVEIGGENMMRKPKRPTLLENKSLPVKGMNWSFAAGTNLFPGLTGKIGRESKQKPNEFAKEIRSFSIVDMSGCNFGDEGLFFLAESLAYNQTLEEVSFAANGITAEGMRAFDRVLQSNIVLKTLNLSGNPIGDEGATGAKAIADLSKKNSNLRVVELNYNIIDYSLEVGYNPIGVDGAKALSEILKFHGNIKALKLGWCQGAICLARSLKVVNEVLTELDLGFNEIRHKANEEVKITSLNLANNFLTKFGQSALADARDHVFEMNENEVNFVF</sequence>
<reference evidence="2 3" key="1">
    <citation type="journal article" date="2020" name="Mol. Plant">
        <title>The Chromosome-Based Rubber Tree Genome Provides New Insights into Spurge Genome Evolution and Rubber Biosynthesis.</title>
        <authorList>
            <person name="Liu J."/>
            <person name="Shi C."/>
            <person name="Shi C.C."/>
            <person name="Li W."/>
            <person name="Zhang Q.J."/>
            <person name="Zhang Y."/>
            <person name="Li K."/>
            <person name="Lu H.F."/>
            <person name="Shi C."/>
            <person name="Zhu S.T."/>
            <person name="Xiao Z.Y."/>
            <person name="Nan H."/>
            <person name="Yue Y."/>
            <person name="Zhu X.G."/>
            <person name="Wu Y."/>
            <person name="Hong X.N."/>
            <person name="Fan G.Y."/>
            <person name="Tong Y."/>
            <person name="Zhang D."/>
            <person name="Mao C.L."/>
            <person name="Liu Y.L."/>
            <person name="Hao S.J."/>
            <person name="Liu W.Q."/>
            <person name="Lv M.Q."/>
            <person name="Zhang H.B."/>
            <person name="Liu Y."/>
            <person name="Hu-Tang G.R."/>
            <person name="Wang J.P."/>
            <person name="Wang J.H."/>
            <person name="Sun Y.H."/>
            <person name="Ni S.B."/>
            <person name="Chen W.B."/>
            <person name="Zhang X.C."/>
            <person name="Jiao Y.N."/>
            <person name="Eichler E.E."/>
            <person name="Li G.H."/>
            <person name="Liu X."/>
            <person name="Gao L.Z."/>
        </authorList>
    </citation>
    <scope>NUCLEOTIDE SEQUENCE [LARGE SCALE GENOMIC DNA]</scope>
    <source>
        <strain evidence="3">cv. GT1</strain>
        <tissue evidence="2">Leaf</tissue>
    </source>
</reference>
<dbReference type="InterPro" id="IPR032675">
    <property type="entry name" value="LRR_dom_sf"/>
</dbReference>
<dbReference type="AlphaFoldDB" id="A0A6A6LPU1"/>